<dbReference type="GO" id="GO:0003677">
    <property type="term" value="F:DNA binding"/>
    <property type="evidence" value="ECO:0007669"/>
    <property type="project" value="UniProtKB-KW"/>
</dbReference>
<dbReference type="PRINTS" id="PR00035">
    <property type="entry name" value="HTHGNTR"/>
</dbReference>
<comment type="caution">
    <text evidence="5">The sequence shown here is derived from an EMBL/GenBank/DDBJ whole genome shotgun (WGS) entry which is preliminary data.</text>
</comment>
<organism evidence="5 6">
    <name type="scientific">Shimazuella alba</name>
    <dbReference type="NCBI Taxonomy" id="2690964"/>
    <lineage>
        <taxon>Bacteria</taxon>
        <taxon>Bacillati</taxon>
        <taxon>Bacillota</taxon>
        <taxon>Bacilli</taxon>
        <taxon>Bacillales</taxon>
        <taxon>Thermoactinomycetaceae</taxon>
        <taxon>Shimazuella</taxon>
    </lineage>
</organism>
<protein>
    <submittedName>
        <fullName evidence="5">Transcriptional regulator PhoB</fullName>
    </submittedName>
</protein>
<evidence type="ECO:0000313" key="5">
    <source>
        <dbReference type="EMBL" id="MXQ54231.1"/>
    </source>
</evidence>
<dbReference type="GO" id="GO:0045892">
    <property type="term" value="P:negative regulation of DNA-templated transcription"/>
    <property type="evidence" value="ECO:0007669"/>
    <property type="project" value="TreeGrafter"/>
</dbReference>
<dbReference type="RefSeq" id="WP_160801584.1">
    <property type="nucleotide sequence ID" value="NZ_WUUL01000006.1"/>
</dbReference>
<dbReference type="FunFam" id="1.10.10.10:FF:000079">
    <property type="entry name" value="GntR family transcriptional regulator"/>
    <property type="match status" value="1"/>
</dbReference>
<feature type="domain" description="HTH gntR-type" evidence="4">
    <location>
        <begin position="8"/>
        <end position="76"/>
    </location>
</feature>
<dbReference type="InterPro" id="IPR036388">
    <property type="entry name" value="WH-like_DNA-bd_sf"/>
</dbReference>
<keyword evidence="6" id="KW-1185">Reference proteome</keyword>
<dbReference type="Gene3D" id="3.40.1410.10">
    <property type="entry name" value="Chorismate lyase-like"/>
    <property type="match status" value="1"/>
</dbReference>
<dbReference type="InterPro" id="IPR036390">
    <property type="entry name" value="WH_DNA-bd_sf"/>
</dbReference>
<dbReference type="CDD" id="cd07377">
    <property type="entry name" value="WHTH_GntR"/>
    <property type="match status" value="1"/>
</dbReference>
<sequence>MSINHATQPFYMQIRQMIHEDINNGKYKPDEKLPTEAELCEMYQVSRITIRKAIKTLVDEGSLVRIQGKGTYVTSKKIKNELLSVSGFSEFSHQLGMIPDSRIIRSNVIHANQEMSERLQVKKDSPILELVRLMYVDRRPLFFDQAYYSLLRFPDLEKKIGLQESTYQILKEEFQTEITTNEKVIDVILANKEIANLLQCETGATLFRIEKIAFDHNDQSVHLSIFMCETNKVSLTVHRSSGAETSQF</sequence>
<dbReference type="PANTHER" id="PTHR44846">
    <property type="entry name" value="MANNOSYL-D-GLYCERATE TRANSPORT/METABOLISM SYSTEM REPRESSOR MNGR-RELATED"/>
    <property type="match status" value="1"/>
</dbReference>
<dbReference type="SUPFAM" id="SSF64288">
    <property type="entry name" value="Chorismate lyase-like"/>
    <property type="match status" value="1"/>
</dbReference>
<name>A0A6I4VUN4_9BACL</name>
<evidence type="ECO:0000256" key="1">
    <source>
        <dbReference type="ARBA" id="ARBA00023015"/>
    </source>
</evidence>
<dbReference type="InterPro" id="IPR011663">
    <property type="entry name" value="UTRA"/>
</dbReference>
<evidence type="ECO:0000259" key="4">
    <source>
        <dbReference type="PROSITE" id="PS50949"/>
    </source>
</evidence>
<dbReference type="EMBL" id="WUUL01000006">
    <property type="protein sequence ID" value="MXQ54231.1"/>
    <property type="molecule type" value="Genomic_DNA"/>
</dbReference>
<dbReference type="Gene3D" id="1.10.10.10">
    <property type="entry name" value="Winged helix-like DNA-binding domain superfamily/Winged helix DNA-binding domain"/>
    <property type="match status" value="1"/>
</dbReference>
<dbReference type="SMART" id="SM00866">
    <property type="entry name" value="UTRA"/>
    <property type="match status" value="1"/>
</dbReference>
<dbReference type="Pfam" id="PF00392">
    <property type="entry name" value="GntR"/>
    <property type="match status" value="1"/>
</dbReference>
<dbReference type="SUPFAM" id="SSF46785">
    <property type="entry name" value="Winged helix' DNA-binding domain"/>
    <property type="match status" value="1"/>
</dbReference>
<dbReference type="GO" id="GO:0003700">
    <property type="term" value="F:DNA-binding transcription factor activity"/>
    <property type="evidence" value="ECO:0007669"/>
    <property type="project" value="InterPro"/>
</dbReference>
<dbReference type="Proteomes" id="UP000430692">
    <property type="component" value="Unassembled WGS sequence"/>
</dbReference>
<proteinExistence type="predicted"/>
<dbReference type="InterPro" id="IPR028978">
    <property type="entry name" value="Chorismate_lyase_/UTRA_dom_sf"/>
</dbReference>
<evidence type="ECO:0000256" key="3">
    <source>
        <dbReference type="ARBA" id="ARBA00023163"/>
    </source>
</evidence>
<dbReference type="Pfam" id="PF07702">
    <property type="entry name" value="UTRA"/>
    <property type="match status" value="1"/>
</dbReference>
<reference evidence="5 6" key="1">
    <citation type="submission" date="2019-12" db="EMBL/GenBank/DDBJ databases">
        <title>Whole-genome analyses of novel actinobacteria.</title>
        <authorList>
            <person name="Sahin N."/>
            <person name="Saygin H."/>
        </authorList>
    </citation>
    <scope>NUCLEOTIDE SEQUENCE [LARGE SCALE GENOMIC DNA]</scope>
    <source>
        <strain evidence="5 6">KC615</strain>
    </source>
</reference>
<dbReference type="AlphaFoldDB" id="A0A6I4VUN4"/>
<dbReference type="InterPro" id="IPR050679">
    <property type="entry name" value="Bact_HTH_transcr_reg"/>
</dbReference>
<dbReference type="SMART" id="SM00345">
    <property type="entry name" value="HTH_GNTR"/>
    <property type="match status" value="1"/>
</dbReference>
<keyword evidence="3" id="KW-0804">Transcription</keyword>
<evidence type="ECO:0000313" key="6">
    <source>
        <dbReference type="Proteomes" id="UP000430692"/>
    </source>
</evidence>
<dbReference type="NCBIfam" id="NF008491">
    <property type="entry name" value="PRK11402.1"/>
    <property type="match status" value="1"/>
</dbReference>
<dbReference type="InterPro" id="IPR000524">
    <property type="entry name" value="Tscrpt_reg_HTH_GntR"/>
</dbReference>
<dbReference type="PROSITE" id="PS50949">
    <property type="entry name" value="HTH_GNTR"/>
    <property type="match status" value="1"/>
</dbReference>
<keyword evidence="1" id="KW-0805">Transcription regulation</keyword>
<dbReference type="PANTHER" id="PTHR44846:SF1">
    <property type="entry name" value="MANNOSYL-D-GLYCERATE TRANSPORT_METABOLISM SYSTEM REPRESSOR MNGR-RELATED"/>
    <property type="match status" value="1"/>
</dbReference>
<keyword evidence="2" id="KW-0238">DNA-binding</keyword>
<evidence type="ECO:0000256" key="2">
    <source>
        <dbReference type="ARBA" id="ARBA00023125"/>
    </source>
</evidence>
<accession>A0A6I4VUN4</accession>
<gene>
    <name evidence="5" type="primary">phoB</name>
    <name evidence="5" type="ORF">GSM42_10990</name>
</gene>